<name>A0AA38MPI0_9CUCU</name>
<organism evidence="2 3">
    <name type="scientific">Zophobas morio</name>
    <dbReference type="NCBI Taxonomy" id="2755281"/>
    <lineage>
        <taxon>Eukaryota</taxon>
        <taxon>Metazoa</taxon>
        <taxon>Ecdysozoa</taxon>
        <taxon>Arthropoda</taxon>
        <taxon>Hexapoda</taxon>
        <taxon>Insecta</taxon>
        <taxon>Pterygota</taxon>
        <taxon>Neoptera</taxon>
        <taxon>Endopterygota</taxon>
        <taxon>Coleoptera</taxon>
        <taxon>Polyphaga</taxon>
        <taxon>Cucujiformia</taxon>
        <taxon>Tenebrionidae</taxon>
        <taxon>Zophobas</taxon>
    </lineage>
</organism>
<dbReference type="EMBL" id="JALNTZ010000001">
    <property type="protein sequence ID" value="KAJ3666245.1"/>
    <property type="molecule type" value="Genomic_DNA"/>
</dbReference>
<keyword evidence="3" id="KW-1185">Reference proteome</keyword>
<dbReference type="InterPro" id="IPR015897">
    <property type="entry name" value="CHK_kinase-like"/>
</dbReference>
<dbReference type="PANTHER" id="PTHR11012">
    <property type="entry name" value="PROTEIN KINASE-LIKE DOMAIN-CONTAINING"/>
    <property type="match status" value="1"/>
</dbReference>
<evidence type="ECO:0000313" key="3">
    <source>
        <dbReference type="Proteomes" id="UP001168821"/>
    </source>
</evidence>
<sequence>MAATNDNSNNEITFWLKDVFKNENLKVNVLGNSEKGDGYMGDVVFVTAEGTGDDNSKKKYDLVLKCSKKSQALRDSSPVKQIFLNEIYMYQTVFPYFIQFQKENGVKVPFNNIPKCYGSFIGENMEVIVLENLKSSGYELWPKGNPLSRKHIDMVVTQYGKFHGTSLAMQNQRPAEFQNFVDTTVNFFKDHEMKDAIKTLYSIPIDQAYEVLKDDLQANILQKWKGLKDQVDSIFGNRPENLPGVKVISHGDCWNNNFMYLHQKSVEKIPVNVAFLDWQVARYSSPVMDISYFLFCCISKDDLEELDDILVTYHKAFINQLKQLGVKDPHVVYPLRQLLNDWKSYSKFGILSANLVLKILSAEKDEVMDIGDVAETGKNFTAAFHNEVRDKENYKRRIRPIVEYAVKHDLV</sequence>
<proteinExistence type="predicted"/>
<evidence type="ECO:0000259" key="1">
    <source>
        <dbReference type="SMART" id="SM00587"/>
    </source>
</evidence>
<evidence type="ECO:0000313" key="2">
    <source>
        <dbReference type="EMBL" id="KAJ3666245.1"/>
    </source>
</evidence>
<dbReference type="Proteomes" id="UP001168821">
    <property type="component" value="Unassembled WGS sequence"/>
</dbReference>
<dbReference type="Gene3D" id="3.90.1200.10">
    <property type="match status" value="1"/>
</dbReference>
<reference evidence="2" key="1">
    <citation type="journal article" date="2023" name="G3 (Bethesda)">
        <title>Whole genome assemblies of Zophobas morio and Tenebrio molitor.</title>
        <authorList>
            <person name="Kaur S."/>
            <person name="Stinson S.A."/>
            <person name="diCenzo G.C."/>
        </authorList>
    </citation>
    <scope>NUCLEOTIDE SEQUENCE</scope>
    <source>
        <strain evidence="2">QUZm001</strain>
    </source>
</reference>
<dbReference type="Pfam" id="PF02958">
    <property type="entry name" value="EcKL"/>
    <property type="match status" value="1"/>
</dbReference>
<accession>A0AA38MPI0</accession>
<dbReference type="SMART" id="SM00587">
    <property type="entry name" value="CHK"/>
    <property type="match status" value="1"/>
</dbReference>
<dbReference type="AlphaFoldDB" id="A0AA38MPI0"/>
<comment type="caution">
    <text evidence="2">The sequence shown here is derived from an EMBL/GenBank/DDBJ whole genome shotgun (WGS) entry which is preliminary data.</text>
</comment>
<dbReference type="SUPFAM" id="SSF56112">
    <property type="entry name" value="Protein kinase-like (PK-like)"/>
    <property type="match status" value="1"/>
</dbReference>
<gene>
    <name evidence="2" type="ORF">Zmor_001698</name>
</gene>
<dbReference type="PANTHER" id="PTHR11012:SF30">
    <property type="entry name" value="PROTEIN KINASE-LIKE DOMAIN-CONTAINING"/>
    <property type="match status" value="1"/>
</dbReference>
<dbReference type="InterPro" id="IPR004119">
    <property type="entry name" value="EcKL"/>
</dbReference>
<feature type="domain" description="CHK kinase-like" evidence="1">
    <location>
        <begin position="128"/>
        <end position="323"/>
    </location>
</feature>
<dbReference type="InterPro" id="IPR011009">
    <property type="entry name" value="Kinase-like_dom_sf"/>
</dbReference>
<protein>
    <recommendedName>
        <fullName evidence="1">CHK kinase-like domain-containing protein</fullName>
    </recommendedName>
</protein>